<evidence type="ECO:0000256" key="1">
    <source>
        <dbReference type="ARBA" id="ARBA00022679"/>
    </source>
</evidence>
<feature type="region of interest" description="Disordered" evidence="3">
    <location>
        <begin position="21"/>
        <end position="46"/>
    </location>
</feature>
<dbReference type="OrthoDB" id="329835at2759"/>
<evidence type="ECO:0000256" key="2">
    <source>
        <dbReference type="ARBA" id="ARBA00023268"/>
    </source>
</evidence>
<dbReference type="SUPFAM" id="SSF53901">
    <property type="entry name" value="Thiolase-like"/>
    <property type="match status" value="1"/>
</dbReference>
<evidence type="ECO:0000256" key="3">
    <source>
        <dbReference type="SAM" id="MobiDB-lite"/>
    </source>
</evidence>
<proteinExistence type="predicted"/>
<name>A0A5N7CAG2_PETAA</name>
<dbReference type="InterPro" id="IPR016039">
    <property type="entry name" value="Thiolase-like"/>
</dbReference>
<gene>
    <name evidence="5" type="ORF">BDV23DRAFT_182847</name>
</gene>
<evidence type="ECO:0000313" key="5">
    <source>
        <dbReference type="EMBL" id="KAE8391136.1"/>
    </source>
</evidence>
<dbReference type="EMBL" id="ML735248">
    <property type="protein sequence ID" value="KAE8391136.1"/>
    <property type="molecule type" value="Genomic_DNA"/>
</dbReference>
<dbReference type="GO" id="GO:0044550">
    <property type="term" value="P:secondary metabolite biosynthetic process"/>
    <property type="evidence" value="ECO:0007669"/>
    <property type="project" value="TreeGrafter"/>
</dbReference>
<keyword evidence="2" id="KW-0511">Multifunctional enzyme</keyword>
<organism evidence="5">
    <name type="scientific">Petromyces alliaceus</name>
    <name type="common">Aspergillus alliaceus</name>
    <dbReference type="NCBI Taxonomy" id="209559"/>
    <lineage>
        <taxon>Eukaryota</taxon>
        <taxon>Fungi</taxon>
        <taxon>Dikarya</taxon>
        <taxon>Ascomycota</taxon>
        <taxon>Pezizomycotina</taxon>
        <taxon>Eurotiomycetes</taxon>
        <taxon>Eurotiomycetidae</taxon>
        <taxon>Eurotiales</taxon>
        <taxon>Aspergillaceae</taxon>
        <taxon>Aspergillus</taxon>
        <taxon>Aspergillus subgen. Circumdati</taxon>
    </lineage>
</organism>
<dbReference type="AlphaFoldDB" id="A0A5N7CAG2"/>
<evidence type="ECO:0000259" key="4">
    <source>
        <dbReference type="Pfam" id="PF00109"/>
    </source>
</evidence>
<dbReference type="InterPro" id="IPR050091">
    <property type="entry name" value="PKS_NRPS_Biosynth_Enz"/>
</dbReference>
<reference evidence="5" key="1">
    <citation type="submission" date="2019-04" db="EMBL/GenBank/DDBJ databases">
        <title>Friends and foes A comparative genomics studyof 23 Aspergillus species from section Flavi.</title>
        <authorList>
            <consortium name="DOE Joint Genome Institute"/>
            <person name="Kjaerbolling I."/>
            <person name="Vesth T."/>
            <person name="Frisvad J.C."/>
            <person name="Nybo J.L."/>
            <person name="Theobald S."/>
            <person name="Kildgaard S."/>
            <person name="Isbrandt T."/>
            <person name="Kuo A."/>
            <person name="Sato A."/>
            <person name="Lyhne E.K."/>
            <person name="Kogle M.E."/>
            <person name="Wiebenga A."/>
            <person name="Kun R.S."/>
            <person name="Lubbers R.J."/>
            <person name="Makela M.R."/>
            <person name="Barry K."/>
            <person name="Chovatia M."/>
            <person name="Clum A."/>
            <person name="Daum C."/>
            <person name="Haridas S."/>
            <person name="He G."/>
            <person name="LaButti K."/>
            <person name="Lipzen A."/>
            <person name="Mondo S."/>
            <person name="Riley R."/>
            <person name="Salamov A."/>
            <person name="Simmons B.A."/>
            <person name="Magnuson J.K."/>
            <person name="Henrissat B."/>
            <person name="Mortensen U.H."/>
            <person name="Larsen T.O."/>
            <person name="Devries R.P."/>
            <person name="Grigoriev I.V."/>
            <person name="Machida M."/>
            <person name="Baker S.E."/>
            <person name="Andersen M.R."/>
        </authorList>
    </citation>
    <scope>NUCLEOTIDE SEQUENCE [LARGE SCALE GENOMIC DNA]</scope>
    <source>
        <strain evidence="5">IBT 14317</strain>
    </source>
</reference>
<dbReference type="GO" id="GO:0004312">
    <property type="term" value="F:fatty acid synthase activity"/>
    <property type="evidence" value="ECO:0007669"/>
    <property type="project" value="TreeGrafter"/>
</dbReference>
<dbReference type="GO" id="GO:0006633">
    <property type="term" value="P:fatty acid biosynthetic process"/>
    <property type="evidence" value="ECO:0007669"/>
    <property type="project" value="TreeGrafter"/>
</dbReference>
<dbReference type="Proteomes" id="UP000326877">
    <property type="component" value="Unassembled WGS sequence"/>
</dbReference>
<dbReference type="Gene3D" id="3.40.47.10">
    <property type="match status" value="1"/>
</dbReference>
<dbReference type="Pfam" id="PF00109">
    <property type="entry name" value="ketoacyl-synt"/>
    <property type="match status" value="1"/>
</dbReference>
<protein>
    <recommendedName>
        <fullName evidence="4">Beta-ketoacyl synthase-like N-terminal domain-containing protein</fullName>
    </recommendedName>
</protein>
<accession>A0A5N7CAG2</accession>
<dbReference type="PANTHER" id="PTHR43775">
    <property type="entry name" value="FATTY ACID SYNTHASE"/>
    <property type="match status" value="1"/>
</dbReference>
<dbReference type="PANTHER" id="PTHR43775:SF49">
    <property type="entry name" value="SYNTHASE, PUTATIVE (JCVI)-RELATED"/>
    <property type="match status" value="1"/>
</dbReference>
<dbReference type="InterPro" id="IPR014030">
    <property type="entry name" value="Ketoacyl_synth_N"/>
</dbReference>
<keyword evidence="1" id="KW-0808">Transferase</keyword>
<feature type="domain" description="Beta-ketoacyl synthase-like N-terminal" evidence="4">
    <location>
        <begin position="47"/>
        <end position="128"/>
    </location>
</feature>
<sequence>MGSIEVQPIVRNGLCLENHQLARSRTESQKGSNSQSGEAGDAEPTVQPIAIVGMAVRLPGNVRSPDELWDLLFSQKDVSREVPKDRHNVDAFHSTSNSGTVKTRRGFFLEGDLADMDRSAFNVGQSEA</sequence>